<keyword evidence="2" id="KW-1185">Reference proteome</keyword>
<dbReference type="AlphaFoldDB" id="A0AAP0PCI7"/>
<evidence type="ECO:0000313" key="1">
    <source>
        <dbReference type="EMBL" id="KAK9135760.1"/>
    </source>
</evidence>
<reference evidence="1 2" key="1">
    <citation type="submission" date="2024-01" db="EMBL/GenBank/DDBJ databases">
        <title>Genome assemblies of Stephania.</title>
        <authorList>
            <person name="Yang L."/>
        </authorList>
    </citation>
    <scope>NUCLEOTIDE SEQUENCE [LARGE SCALE GENOMIC DNA]</scope>
    <source>
        <strain evidence="1">YNDBR</strain>
        <tissue evidence="1">Leaf</tissue>
    </source>
</reference>
<dbReference type="EMBL" id="JBBNAF010000006">
    <property type="protein sequence ID" value="KAK9135760.1"/>
    <property type="molecule type" value="Genomic_DNA"/>
</dbReference>
<proteinExistence type="predicted"/>
<sequence>MLFQSYMYICIIVWAEQRDEISLEYSGTSALKGDLIRYEKVEFIRIDQGWTDQINWGKLELFHSDFFSV</sequence>
<protein>
    <submittedName>
        <fullName evidence="1">Uncharacterized protein</fullName>
    </submittedName>
</protein>
<name>A0AAP0PCI7_9MAGN</name>
<accession>A0AAP0PCI7</accession>
<dbReference type="Proteomes" id="UP001420932">
    <property type="component" value="Unassembled WGS sequence"/>
</dbReference>
<comment type="caution">
    <text evidence="1">The sequence shown here is derived from an EMBL/GenBank/DDBJ whole genome shotgun (WGS) entry which is preliminary data.</text>
</comment>
<organism evidence="1 2">
    <name type="scientific">Stephania yunnanensis</name>
    <dbReference type="NCBI Taxonomy" id="152371"/>
    <lineage>
        <taxon>Eukaryota</taxon>
        <taxon>Viridiplantae</taxon>
        <taxon>Streptophyta</taxon>
        <taxon>Embryophyta</taxon>
        <taxon>Tracheophyta</taxon>
        <taxon>Spermatophyta</taxon>
        <taxon>Magnoliopsida</taxon>
        <taxon>Ranunculales</taxon>
        <taxon>Menispermaceae</taxon>
        <taxon>Menispermoideae</taxon>
        <taxon>Cissampelideae</taxon>
        <taxon>Stephania</taxon>
    </lineage>
</organism>
<evidence type="ECO:0000313" key="2">
    <source>
        <dbReference type="Proteomes" id="UP001420932"/>
    </source>
</evidence>
<gene>
    <name evidence="1" type="ORF">Syun_015090</name>
</gene>